<reference evidence="1 2" key="1">
    <citation type="journal article" date="2006" name="Science">
        <title>The genome of black cottonwood, Populus trichocarpa (Torr. &amp; Gray).</title>
        <authorList>
            <person name="Tuskan G.A."/>
            <person name="Difazio S."/>
            <person name="Jansson S."/>
            <person name="Bohlmann J."/>
            <person name="Grigoriev I."/>
            <person name="Hellsten U."/>
            <person name="Putnam N."/>
            <person name="Ralph S."/>
            <person name="Rombauts S."/>
            <person name="Salamov A."/>
            <person name="Schein J."/>
            <person name="Sterck L."/>
            <person name="Aerts A."/>
            <person name="Bhalerao R.R."/>
            <person name="Bhalerao R.P."/>
            <person name="Blaudez D."/>
            <person name="Boerjan W."/>
            <person name="Brun A."/>
            <person name="Brunner A."/>
            <person name="Busov V."/>
            <person name="Campbell M."/>
            <person name="Carlson J."/>
            <person name="Chalot M."/>
            <person name="Chapman J."/>
            <person name="Chen G.L."/>
            <person name="Cooper D."/>
            <person name="Coutinho P.M."/>
            <person name="Couturier J."/>
            <person name="Covert S."/>
            <person name="Cronk Q."/>
            <person name="Cunningham R."/>
            <person name="Davis J."/>
            <person name="Degroeve S."/>
            <person name="Dejardin A."/>
            <person name="Depamphilis C."/>
            <person name="Detter J."/>
            <person name="Dirks B."/>
            <person name="Dubchak I."/>
            <person name="Duplessis S."/>
            <person name="Ehlting J."/>
            <person name="Ellis B."/>
            <person name="Gendler K."/>
            <person name="Goodstein D."/>
            <person name="Gribskov M."/>
            <person name="Grimwood J."/>
            <person name="Groover A."/>
            <person name="Gunter L."/>
            <person name="Hamberger B."/>
            <person name="Heinze B."/>
            <person name="Helariutta Y."/>
            <person name="Henrissat B."/>
            <person name="Holligan D."/>
            <person name="Holt R."/>
            <person name="Huang W."/>
            <person name="Islam-Faridi N."/>
            <person name="Jones S."/>
            <person name="Jones-Rhoades M."/>
            <person name="Jorgensen R."/>
            <person name="Joshi C."/>
            <person name="Kangasjarvi J."/>
            <person name="Karlsson J."/>
            <person name="Kelleher C."/>
            <person name="Kirkpatrick R."/>
            <person name="Kirst M."/>
            <person name="Kohler A."/>
            <person name="Kalluri U."/>
            <person name="Larimer F."/>
            <person name="Leebens-Mack J."/>
            <person name="Leple J.C."/>
            <person name="Locascio P."/>
            <person name="Lou Y."/>
            <person name="Lucas S."/>
            <person name="Martin F."/>
            <person name="Montanini B."/>
            <person name="Napoli C."/>
            <person name="Nelson D.R."/>
            <person name="Nelson C."/>
            <person name="Nieminen K."/>
            <person name="Nilsson O."/>
            <person name="Pereda V."/>
            <person name="Peter G."/>
            <person name="Philippe R."/>
            <person name="Pilate G."/>
            <person name="Poliakov A."/>
            <person name="Razumovskaya J."/>
            <person name="Richardson P."/>
            <person name="Rinaldi C."/>
            <person name="Ritland K."/>
            <person name="Rouze P."/>
            <person name="Ryaboy D."/>
            <person name="Schmutz J."/>
            <person name="Schrader J."/>
            <person name="Segerman B."/>
            <person name="Shin H."/>
            <person name="Siddiqui A."/>
            <person name="Sterky F."/>
            <person name="Terry A."/>
            <person name="Tsai C.J."/>
            <person name="Uberbacher E."/>
            <person name="Unneberg P."/>
            <person name="Vahala J."/>
            <person name="Wall K."/>
            <person name="Wessler S."/>
            <person name="Yang G."/>
            <person name="Yin T."/>
            <person name="Douglas C."/>
            <person name="Marra M."/>
            <person name="Sandberg G."/>
            <person name="Van de Peer Y."/>
            <person name="Rokhsar D."/>
        </authorList>
    </citation>
    <scope>NUCLEOTIDE SEQUENCE [LARGE SCALE GENOMIC DNA]</scope>
    <source>
        <strain evidence="2">cv. Nisqually</strain>
    </source>
</reference>
<evidence type="ECO:0000313" key="2">
    <source>
        <dbReference type="Proteomes" id="UP000006729"/>
    </source>
</evidence>
<dbReference type="AlphaFoldDB" id="U5GHU3"/>
<dbReference type="HOGENOM" id="CLU_2835954_0_0_1"/>
<accession>U5GHU3</accession>
<evidence type="ECO:0000313" key="1">
    <source>
        <dbReference type="EMBL" id="PNT36403.1"/>
    </source>
</evidence>
<dbReference type="Proteomes" id="UP000006729">
    <property type="component" value="Chromosome 5"/>
</dbReference>
<gene>
    <name evidence="1" type="ORF">POPTR_005G125100</name>
</gene>
<name>U5GHU3_POPTR</name>
<protein>
    <submittedName>
        <fullName evidence="1">Uncharacterized protein</fullName>
    </submittedName>
</protein>
<proteinExistence type="predicted"/>
<organism evidence="1 2">
    <name type="scientific">Populus trichocarpa</name>
    <name type="common">Western balsam poplar</name>
    <name type="synonym">Populus balsamifera subsp. trichocarpa</name>
    <dbReference type="NCBI Taxonomy" id="3694"/>
    <lineage>
        <taxon>Eukaryota</taxon>
        <taxon>Viridiplantae</taxon>
        <taxon>Streptophyta</taxon>
        <taxon>Embryophyta</taxon>
        <taxon>Tracheophyta</taxon>
        <taxon>Spermatophyta</taxon>
        <taxon>Magnoliopsida</taxon>
        <taxon>eudicotyledons</taxon>
        <taxon>Gunneridae</taxon>
        <taxon>Pentapetalae</taxon>
        <taxon>rosids</taxon>
        <taxon>fabids</taxon>
        <taxon>Malpighiales</taxon>
        <taxon>Salicaceae</taxon>
        <taxon>Saliceae</taxon>
        <taxon>Populus</taxon>
    </lineage>
</organism>
<dbReference type="InParanoid" id="U5GHU3"/>
<keyword evidence="2" id="KW-1185">Reference proteome</keyword>
<dbReference type="EMBL" id="CM009294">
    <property type="protein sequence ID" value="PNT36403.1"/>
    <property type="molecule type" value="Genomic_DNA"/>
</dbReference>
<sequence>MLKMVYGIHLQNQTKGLFLKLFKLQASCINNSYFPTHQHEGTLAPRISSGTNNVVDKFANQIPTSG</sequence>